<dbReference type="Pfam" id="PF04194">
    <property type="entry name" value="PDCD2_C"/>
    <property type="match status" value="1"/>
</dbReference>
<reference evidence="7" key="1">
    <citation type="submission" date="2020-04" db="EMBL/GenBank/DDBJ databases">
        <authorList>
            <person name="Neveu A P."/>
        </authorList>
    </citation>
    <scope>NUCLEOTIDE SEQUENCE</scope>
    <source>
        <tissue evidence="7">Whole embryo</tissue>
    </source>
</reference>
<dbReference type="Pfam" id="PF01753">
    <property type="entry name" value="zf-MYND"/>
    <property type="match status" value="1"/>
</dbReference>
<name>A0A6F9DP12_9ASCI</name>
<keyword evidence="2 4" id="KW-0863">Zinc-finger</keyword>
<evidence type="ECO:0000256" key="1">
    <source>
        <dbReference type="ARBA" id="ARBA00022723"/>
    </source>
</evidence>
<evidence type="ECO:0000256" key="5">
    <source>
        <dbReference type="SAM" id="MobiDB-lite"/>
    </source>
</evidence>
<organism evidence="7">
    <name type="scientific">Phallusia mammillata</name>
    <dbReference type="NCBI Taxonomy" id="59560"/>
    <lineage>
        <taxon>Eukaryota</taxon>
        <taxon>Metazoa</taxon>
        <taxon>Chordata</taxon>
        <taxon>Tunicata</taxon>
        <taxon>Ascidiacea</taxon>
        <taxon>Phlebobranchia</taxon>
        <taxon>Ascidiidae</taxon>
        <taxon>Phallusia</taxon>
    </lineage>
</organism>
<dbReference type="PANTHER" id="PTHR12298:SF4">
    <property type="entry name" value="PROGRAMMED CELL DEATH PROTEIN 2"/>
    <property type="match status" value="1"/>
</dbReference>
<dbReference type="AlphaFoldDB" id="A0A6F9DP12"/>
<dbReference type="EMBL" id="LR788861">
    <property type="protein sequence ID" value="CAB3264723.1"/>
    <property type="molecule type" value="mRNA"/>
</dbReference>
<gene>
    <name evidence="7" type="primary">Pdcd2-002</name>
</gene>
<dbReference type="Gene3D" id="6.10.140.2220">
    <property type="match status" value="1"/>
</dbReference>
<dbReference type="GO" id="GO:0005634">
    <property type="term" value="C:nucleus"/>
    <property type="evidence" value="ECO:0007669"/>
    <property type="project" value="TreeGrafter"/>
</dbReference>
<evidence type="ECO:0000256" key="3">
    <source>
        <dbReference type="ARBA" id="ARBA00022833"/>
    </source>
</evidence>
<proteinExistence type="evidence at transcript level"/>
<feature type="compositionally biased region" description="Low complexity" evidence="5">
    <location>
        <begin position="217"/>
        <end position="226"/>
    </location>
</feature>
<dbReference type="InterPro" id="IPR007320">
    <property type="entry name" value="PDCD2_C"/>
</dbReference>
<sequence length="350" mass="39618">MSEESVDLGFLETPEHEWRLHRCYFPSKVGGKPAWLDPKNLPTTKMLECKNCCKPMIFLLQLYAPVDEHEHCFHRSIVVFCCKNGNCYSQQEHQTVQAFSCTLPRNNLFYPFDPPDYESGKAAQSCTNPKKLCNLCGAAGNKTCAKCKAVNYCGRDHQVLDWKNHKPVCGQETNLDDKENDNTILFPEKEIVIESEEELGNSEELQQNDGKCNGHVSQSSSSTSYSATELEEAVGKQSEDKTFTKFKWKIANYPDQVVRFHPGGKPLWCSAKGQIKSDDVPNCPCGAKRKFEFQIMPQLLSYLNVESTIDQATIDWATVAVYACSQNCQPVTDDLCAYIPCFAWRQNFLI</sequence>
<dbReference type="PROSITE" id="PS50865">
    <property type="entry name" value="ZF_MYND_2"/>
    <property type="match status" value="1"/>
</dbReference>
<evidence type="ECO:0000259" key="6">
    <source>
        <dbReference type="PROSITE" id="PS50865"/>
    </source>
</evidence>
<keyword evidence="3" id="KW-0862">Zinc</keyword>
<dbReference type="GO" id="GO:0005737">
    <property type="term" value="C:cytoplasm"/>
    <property type="evidence" value="ECO:0007669"/>
    <property type="project" value="InterPro"/>
</dbReference>
<dbReference type="PANTHER" id="PTHR12298">
    <property type="entry name" value="PCDC2 PROGRAMMED CELL DEATH PROTEIN 2 -RELATED"/>
    <property type="match status" value="1"/>
</dbReference>
<keyword evidence="1" id="KW-0479">Metal-binding</keyword>
<dbReference type="InterPro" id="IPR002893">
    <property type="entry name" value="Znf_MYND"/>
</dbReference>
<accession>A0A6F9DP12</accession>
<feature type="region of interest" description="Disordered" evidence="5">
    <location>
        <begin position="200"/>
        <end position="233"/>
    </location>
</feature>
<protein>
    <submittedName>
        <fullName evidence="7">Programmed cell death protein 2</fullName>
    </submittedName>
</protein>
<dbReference type="SUPFAM" id="SSF144232">
    <property type="entry name" value="HIT/MYND zinc finger-like"/>
    <property type="match status" value="1"/>
</dbReference>
<evidence type="ECO:0000256" key="4">
    <source>
        <dbReference type="PROSITE-ProRule" id="PRU00134"/>
    </source>
</evidence>
<evidence type="ECO:0000313" key="7">
    <source>
        <dbReference type="EMBL" id="CAB3264723.1"/>
    </source>
</evidence>
<evidence type="ECO:0000256" key="2">
    <source>
        <dbReference type="ARBA" id="ARBA00022771"/>
    </source>
</evidence>
<feature type="domain" description="MYND-type" evidence="6">
    <location>
        <begin position="133"/>
        <end position="169"/>
    </location>
</feature>
<dbReference type="GO" id="GO:0008270">
    <property type="term" value="F:zinc ion binding"/>
    <property type="evidence" value="ECO:0007669"/>
    <property type="project" value="UniProtKB-KW"/>
</dbReference>
<dbReference type="PROSITE" id="PS01360">
    <property type="entry name" value="ZF_MYND_1"/>
    <property type="match status" value="1"/>
</dbReference>